<gene>
    <name evidence="2" type="ORF">FKZ61_12645</name>
</gene>
<feature type="transmembrane region" description="Helical" evidence="1">
    <location>
        <begin position="56"/>
        <end position="81"/>
    </location>
</feature>
<dbReference type="Proteomes" id="UP000317371">
    <property type="component" value="Unassembled WGS sequence"/>
</dbReference>
<reference evidence="2 3" key="1">
    <citation type="submission" date="2019-06" db="EMBL/GenBank/DDBJ databases">
        <title>Genome sequence of Litorilinea aerophila BAA-2444.</title>
        <authorList>
            <person name="Maclea K.S."/>
            <person name="Maurais E.G."/>
            <person name="Iannazzi L.C."/>
        </authorList>
    </citation>
    <scope>NUCLEOTIDE SEQUENCE [LARGE SCALE GENOMIC DNA]</scope>
    <source>
        <strain evidence="2 3">ATCC BAA-2444</strain>
    </source>
</reference>
<comment type="caution">
    <text evidence="2">The sequence shown here is derived from an EMBL/GenBank/DDBJ whole genome shotgun (WGS) entry which is preliminary data.</text>
</comment>
<protein>
    <submittedName>
        <fullName evidence="2">DUF983 domain-containing protein</fullName>
    </submittedName>
</protein>
<keyword evidence="1" id="KW-0812">Transmembrane</keyword>
<dbReference type="Pfam" id="PF06170">
    <property type="entry name" value="DUF983"/>
    <property type="match status" value="1"/>
</dbReference>
<keyword evidence="1" id="KW-1133">Transmembrane helix</keyword>
<organism evidence="2 3">
    <name type="scientific">Litorilinea aerophila</name>
    <dbReference type="NCBI Taxonomy" id="1204385"/>
    <lineage>
        <taxon>Bacteria</taxon>
        <taxon>Bacillati</taxon>
        <taxon>Chloroflexota</taxon>
        <taxon>Caldilineae</taxon>
        <taxon>Caldilineales</taxon>
        <taxon>Caldilineaceae</taxon>
        <taxon>Litorilinea</taxon>
    </lineage>
</organism>
<dbReference type="EMBL" id="VIGC01000015">
    <property type="protein sequence ID" value="TQE95227.1"/>
    <property type="molecule type" value="Genomic_DNA"/>
</dbReference>
<dbReference type="RefSeq" id="WP_141610505.1">
    <property type="nucleotide sequence ID" value="NZ_VIGC02000015.1"/>
</dbReference>
<keyword evidence="1" id="KW-0472">Membrane</keyword>
<dbReference type="AlphaFoldDB" id="A0A540VEQ9"/>
<dbReference type="InParanoid" id="A0A540VEQ9"/>
<sequence>MNQDTRQPISASRNRLLAILLQRCPVCLEGKPFDGLLHMHKTCPRCGIQFERETGFFLNAMFFAYALGFVVLAPSALYLYLTGASTALFTGVMAAEILLLWPLVFRYSRILWMHVDQMLDPRRIPGSAPEPDA</sequence>
<evidence type="ECO:0000313" key="3">
    <source>
        <dbReference type="Proteomes" id="UP000317371"/>
    </source>
</evidence>
<keyword evidence="3" id="KW-1185">Reference proteome</keyword>
<dbReference type="InterPro" id="IPR009325">
    <property type="entry name" value="DUF983"/>
</dbReference>
<feature type="transmembrane region" description="Helical" evidence="1">
    <location>
        <begin position="87"/>
        <end position="105"/>
    </location>
</feature>
<proteinExistence type="predicted"/>
<evidence type="ECO:0000313" key="2">
    <source>
        <dbReference type="EMBL" id="TQE95227.1"/>
    </source>
</evidence>
<accession>A0A540VEQ9</accession>
<name>A0A540VEQ9_9CHLR</name>
<dbReference type="OrthoDB" id="9799456at2"/>
<evidence type="ECO:0000256" key="1">
    <source>
        <dbReference type="SAM" id="Phobius"/>
    </source>
</evidence>